<dbReference type="PANTHER" id="PTHR33678">
    <property type="entry name" value="BLL1576 PROTEIN"/>
    <property type="match status" value="1"/>
</dbReference>
<name>A0A0R2AHD0_9LACO</name>
<feature type="domain" description="Transposase IS66 C-terminal" evidence="4">
    <location>
        <begin position="463"/>
        <end position="500"/>
    </location>
</feature>
<dbReference type="PATRIC" id="fig|1423718.3.peg.310"/>
<gene>
    <name evidence="5" type="ORF">FC14_GL000294</name>
</gene>
<accession>A0A0R2AHD0</accession>
<comment type="caution">
    <text evidence="5">The sequence shown here is derived from an EMBL/GenBank/DDBJ whole genome shotgun (WGS) entry which is preliminary data.</text>
</comment>
<keyword evidence="1" id="KW-0175">Coiled coil</keyword>
<feature type="domain" description="Transposase TnpC homeodomain" evidence="3">
    <location>
        <begin position="26"/>
        <end position="103"/>
    </location>
</feature>
<dbReference type="AlphaFoldDB" id="A0A0R2AHD0"/>
<dbReference type="RefSeq" id="WP_056975689.1">
    <property type="nucleotide sequence ID" value="NZ_AYYP01000007.1"/>
</dbReference>
<dbReference type="Proteomes" id="UP000051008">
    <property type="component" value="Unassembled WGS sequence"/>
</dbReference>
<evidence type="ECO:0000259" key="3">
    <source>
        <dbReference type="Pfam" id="PF13007"/>
    </source>
</evidence>
<evidence type="ECO:0000256" key="1">
    <source>
        <dbReference type="SAM" id="Coils"/>
    </source>
</evidence>
<sequence length="512" mass="58740">MDKDKIIEELRKQNQQLQQKIEEQAETIKLLSARIFGKKTEKIDKNQLSLLSDDELQELDENTDTSSEEIVEVETKLRVVRHRKAKPKGQRAEFLDSLEQVDVVHKLEQEACTCTDCHKKLIPIGKKCVYREVGLRKPELFCRNHYQETYKCEHCHPKGGDMIITSEVPTSPILPHSLISNDIIPVVIMNKFGLATPLNRQVQYFKSLGLPVTAKQLAHAVIKASEQVEFIHDRLTKTLLDNPVIHMDETPFKVLSEKARSTSYFWVMRTTEEFSNQKIVVFNYSSDRKQENIGELVSDYTGCIICDGYNAYSSERYPQITYGSCLVHIRRHFVEIVKTLKNGSQSNAAKAVRLLNSIFEAEKQLEYQNAKEKAQKRKLHLKKYVDKFYDFLDTILNPSGKLKKAIGYARKFRTRLEKIYEIGELPLANNPVEQAIRPATLVRKNSLFATTVAGAKANAIWYSLIQTAKLNGLDVSKYLNYIFSLLEQRKDVDVEAYLPWDSKVKESCAVAS</sequence>
<evidence type="ECO:0000259" key="4">
    <source>
        <dbReference type="Pfam" id="PF13817"/>
    </source>
</evidence>
<feature type="domain" description="Transposase IS66 central" evidence="2">
    <location>
        <begin position="177"/>
        <end position="456"/>
    </location>
</feature>
<evidence type="ECO:0000313" key="6">
    <source>
        <dbReference type="Proteomes" id="UP000051008"/>
    </source>
</evidence>
<dbReference type="Pfam" id="PF03050">
    <property type="entry name" value="DDE_Tnp_IS66"/>
    <property type="match status" value="1"/>
</dbReference>
<feature type="coiled-coil region" evidence="1">
    <location>
        <begin position="3"/>
        <end position="76"/>
    </location>
</feature>
<dbReference type="InterPro" id="IPR039552">
    <property type="entry name" value="IS66_C"/>
</dbReference>
<evidence type="ECO:0000313" key="5">
    <source>
        <dbReference type="EMBL" id="KRM66170.1"/>
    </source>
</evidence>
<dbReference type="PANTHER" id="PTHR33678:SF2">
    <property type="match status" value="1"/>
</dbReference>
<dbReference type="Pfam" id="PF13007">
    <property type="entry name" value="LZ_Tnp_IS66"/>
    <property type="match status" value="1"/>
</dbReference>
<dbReference type="Pfam" id="PF13817">
    <property type="entry name" value="DDE_Tnp_IS66_C"/>
    <property type="match status" value="1"/>
</dbReference>
<dbReference type="EMBL" id="AYYP01000007">
    <property type="protein sequence ID" value="KRM66170.1"/>
    <property type="molecule type" value="Genomic_DNA"/>
</dbReference>
<dbReference type="InterPro" id="IPR052344">
    <property type="entry name" value="Transposase-related"/>
</dbReference>
<dbReference type="NCBIfam" id="NF033517">
    <property type="entry name" value="transpos_IS66"/>
    <property type="match status" value="1"/>
</dbReference>
<reference evidence="5 6" key="1">
    <citation type="journal article" date="2015" name="Genome Announc.">
        <title>Expanding the biotechnology potential of lactobacilli through comparative genomics of 213 strains and associated genera.</title>
        <authorList>
            <person name="Sun Z."/>
            <person name="Harris H.M."/>
            <person name="McCann A."/>
            <person name="Guo C."/>
            <person name="Argimon S."/>
            <person name="Zhang W."/>
            <person name="Yang X."/>
            <person name="Jeffery I.B."/>
            <person name="Cooney J.C."/>
            <person name="Kagawa T.F."/>
            <person name="Liu W."/>
            <person name="Song Y."/>
            <person name="Salvetti E."/>
            <person name="Wrobel A."/>
            <person name="Rasinkangas P."/>
            <person name="Parkhill J."/>
            <person name="Rea M.C."/>
            <person name="O'Sullivan O."/>
            <person name="Ritari J."/>
            <person name="Douillard F.P."/>
            <person name="Paul Ross R."/>
            <person name="Yang R."/>
            <person name="Briner A.E."/>
            <person name="Felis G.E."/>
            <person name="de Vos W.M."/>
            <person name="Barrangou R."/>
            <person name="Klaenhammer T.R."/>
            <person name="Caufield P.W."/>
            <person name="Cui Y."/>
            <person name="Zhang H."/>
            <person name="O'Toole P.W."/>
        </authorList>
    </citation>
    <scope>NUCLEOTIDE SEQUENCE [LARGE SCALE GENOMIC DNA]</scope>
    <source>
        <strain evidence="5 6">DSM 20509</strain>
    </source>
</reference>
<dbReference type="InterPro" id="IPR024463">
    <property type="entry name" value="Transposase_TnpC_homeodom"/>
</dbReference>
<evidence type="ECO:0000259" key="2">
    <source>
        <dbReference type="Pfam" id="PF03050"/>
    </source>
</evidence>
<protein>
    <submittedName>
        <fullName evidence="5">IS66 family element transposase</fullName>
    </submittedName>
</protein>
<keyword evidence="6" id="KW-1185">Reference proteome</keyword>
<dbReference type="OrthoDB" id="9760067at2"/>
<dbReference type="InterPro" id="IPR004291">
    <property type="entry name" value="Transposase_IS66_central"/>
</dbReference>
<proteinExistence type="predicted"/>
<organism evidence="5 6">
    <name type="scientific">Ligilactobacillus agilis DSM 20509</name>
    <dbReference type="NCBI Taxonomy" id="1423718"/>
    <lineage>
        <taxon>Bacteria</taxon>
        <taxon>Bacillati</taxon>
        <taxon>Bacillota</taxon>
        <taxon>Bacilli</taxon>
        <taxon>Lactobacillales</taxon>
        <taxon>Lactobacillaceae</taxon>
        <taxon>Ligilactobacillus</taxon>
    </lineage>
</organism>